<accession>E6PFB4</accession>
<comment type="caution">
    <text evidence="1">The sequence shown here is derived from an EMBL/GenBank/DDBJ whole genome shotgun (WGS) entry which is preliminary data.</text>
</comment>
<evidence type="ECO:0000313" key="1">
    <source>
        <dbReference type="EMBL" id="CBH75150.1"/>
    </source>
</evidence>
<reference evidence="1" key="1">
    <citation type="submission" date="2009-10" db="EMBL/GenBank/DDBJ databases">
        <title>Diversity of trophic interactions inside an arsenic-rich microbial ecosystem.</title>
        <authorList>
            <person name="Bertin P.N."/>
            <person name="Heinrich-Salmeron A."/>
            <person name="Pelletier E."/>
            <person name="Goulhen-Chollet F."/>
            <person name="Arsene-Ploetze F."/>
            <person name="Gallien S."/>
            <person name="Calteau A."/>
            <person name="Vallenet D."/>
            <person name="Casiot C."/>
            <person name="Chane-Woon-Ming B."/>
            <person name="Giloteaux L."/>
            <person name="Barakat M."/>
            <person name="Bonnefoy V."/>
            <person name="Bruneel O."/>
            <person name="Chandler M."/>
            <person name="Cleiss J."/>
            <person name="Duran R."/>
            <person name="Elbaz-Poulichet F."/>
            <person name="Fonknechten N."/>
            <person name="Lauga B."/>
            <person name="Mornico D."/>
            <person name="Ortet P."/>
            <person name="Schaeffer C."/>
            <person name="Siguier P."/>
            <person name="Alexander Thil Smith A."/>
            <person name="Van Dorsselaer A."/>
            <person name="Weissenbach J."/>
            <person name="Medigue C."/>
            <person name="Le Paslier D."/>
        </authorList>
    </citation>
    <scope>NUCLEOTIDE SEQUENCE</scope>
</reference>
<gene>
    <name evidence="1" type="ORF">CARN1_0325</name>
</gene>
<organism evidence="1">
    <name type="scientific">mine drainage metagenome</name>
    <dbReference type="NCBI Taxonomy" id="410659"/>
    <lineage>
        <taxon>unclassified sequences</taxon>
        <taxon>metagenomes</taxon>
        <taxon>ecological metagenomes</taxon>
    </lineage>
</organism>
<dbReference type="EMBL" id="CABL01000005">
    <property type="protein sequence ID" value="CBH75150.1"/>
    <property type="molecule type" value="Genomic_DNA"/>
</dbReference>
<dbReference type="AlphaFoldDB" id="E6PFB4"/>
<name>E6PFB4_9ZZZZ</name>
<protein>
    <submittedName>
        <fullName evidence="1">Uncharacterized protein</fullName>
    </submittedName>
</protein>
<sequence>MSGVMVFTSLAEALRAGYQVYERTNEGYLVRTRTDAGWALALVNCKP</sequence>
<proteinExistence type="predicted"/>